<keyword evidence="3" id="KW-1185">Reference proteome</keyword>
<dbReference type="InterPro" id="IPR024191">
    <property type="entry name" value="Peptidase_M61"/>
</dbReference>
<dbReference type="RefSeq" id="WP_124948327.1">
    <property type="nucleotide sequence ID" value="NZ_BHVT01000081.1"/>
</dbReference>
<dbReference type="Pfam" id="PF05299">
    <property type="entry name" value="Peptidase_M61"/>
    <property type="match status" value="1"/>
</dbReference>
<gene>
    <name evidence="2" type="ORF">EDC63_10282</name>
</gene>
<dbReference type="SMART" id="SM00228">
    <property type="entry name" value="PDZ"/>
    <property type="match status" value="1"/>
</dbReference>
<dbReference type="SUPFAM" id="SSF50156">
    <property type="entry name" value="PDZ domain-like"/>
    <property type="match status" value="1"/>
</dbReference>
<dbReference type="SUPFAM" id="SSF55486">
    <property type="entry name" value="Metalloproteases ('zincins'), catalytic domain"/>
    <property type="match status" value="1"/>
</dbReference>
<dbReference type="Gene3D" id="1.10.390.10">
    <property type="entry name" value="Neutral Protease Domain 2"/>
    <property type="match status" value="1"/>
</dbReference>
<dbReference type="OrthoDB" id="9778516at2"/>
<accession>A0A4R3YF82</accession>
<dbReference type="Gene3D" id="2.60.40.3650">
    <property type="match status" value="1"/>
</dbReference>
<comment type="caution">
    <text evidence="2">The sequence shown here is derived from an EMBL/GenBank/DDBJ whole genome shotgun (WGS) entry which is preliminary data.</text>
</comment>
<dbReference type="PIRSF" id="PIRSF016493">
    <property type="entry name" value="Glycyl_aminpptds"/>
    <property type="match status" value="1"/>
</dbReference>
<dbReference type="InterPro" id="IPR036034">
    <property type="entry name" value="PDZ_sf"/>
</dbReference>
<dbReference type="Pfam" id="PF17899">
    <property type="entry name" value="Peptidase_M61_N"/>
    <property type="match status" value="1"/>
</dbReference>
<dbReference type="InterPro" id="IPR040756">
    <property type="entry name" value="Peptidase_M61_N"/>
</dbReference>
<protein>
    <submittedName>
        <fullName evidence="2">Putative metalloprotease with PDZ domain</fullName>
    </submittedName>
</protein>
<evidence type="ECO:0000259" key="1">
    <source>
        <dbReference type="PROSITE" id="PS50106"/>
    </source>
</evidence>
<dbReference type="Gene3D" id="2.30.42.10">
    <property type="match status" value="1"/>
</dbReference>
<feature type="domain" description="PDZ" evidence="1">
    <location>
        <begin position="501"/>
        <end position="543"/>
    </location>
</feature>
<sequence>MTNLSPIQYQIYPKNPAAHLFEIVCIVSDPDEDGQRFSLPAWIPGSYMIREFAKNIVQLSAECNGKPVVTKKLDKDTWQCAPCDGPMKLTYEVYAWDLSVRAAHLDNTHGYFNGTSVFLMVQGKEDRPCIVDIRPPVGDVFQSWRVGTAMSRDSAAPYGFGLYRAENYDELVDHPVEMGEFTLATFEACGVPHDIIITGRHRSDMDRLCTDLKKICEHHIRFFGEPAPMDRYVFMVMAVGDGYGGLEHRASTSLLCSRDDLPKSDELAVSEGYRTFLGLCSHEYFHTWNVKRIKPKAFLPYELSRESYTPLLWAFEGITSYYDDLALLRCGLITQESYLELLGQTATRVWRSQGRFKQTLEESSFDAWTKFYRQDENAPNAIVSYYTKGALVALALDLSIRSGTNQEKSLDDVMRALWQEYGLPLKGVPDEGVEKIVLEVTGLPLQDFFHKALRSTEDLPLNELLAPFGVAFMLRAAESENDKGGKPSKKSEDISKARAVLGAKIQGSGDARLSYVFDGGAAQEAGLAAGDVIMAINGLRAASGNLEQNIGGYPVGETLELHVFRRDELMVFNPVLKAAPLDTCVLTLMDNADVVAVAQRNNWLGFTERD</sequence>
<dbReference type="InterPro" id="IPR001478">
    <property type="entry name" value="PDZ"/>
</dbReference>
<dbReference type="GO" id="GO:0008237">
    <property type="term" value="F:metallopeptidase activity"/>
    <property type="evidence" value="ECO:0007669"/>
    <property type="project" value="UniProtKB-KW"/>
</dbReference>
<organism evidence="2 3">
    <name type="scientific">Sulfurirhabdus autotrophica</name>
    <dbReference type="NCBI Taxonomy" id="1706046"/>
    <lineage>
        <taxon>Bacteria</taxon>
        <taxon>Pseudomonadati</taxon>
        <taxon>Pseudomonadota</taxon>
        <taxon>Betaproteobacteria</taxon>
        <taxon>Nitrosomonadales</taxon>
        <taxon>Sulfuricellaceae</taxon>
        <taxon>Sulfurirhabdus</taxon>
    </lineage>
</organism>
<keyword evidence="2" id="KW-0378">Hydrolase</keyword>
<dbReference type="Proteomes" id="UP000295367">
    <property type="component" value="Unassembled WGS sequence"/>
</dbReference>
<reference evidence="2 3" key="1">
    <citation type="submission" date="2019-03" db="EMBL/GenBank/DDBJ databases">
        <title>Genomic Encyclopedia of Type Strains, Phase IV (KMG-IV): sequencing the most valuable type-strain genomes for metagenomic binning, comparative biology and taxonomic classification.</title>
        <authorList>
            <person name="Goeker M."/>
        </authorList>
    </citation>
    <scope>NUCLEOTIDE SEQUENCE [LARGE SCALE GENOMIC DNA]</scope>
    <source>
        <strain evidence="2 3">DSM 100309</strain>
    </source>
</reference>
<keyword evidence="2" id="KW-0645">Protease</keyword>
<dbReference type="PROSITE" id="PS50106">
    <property type="entry name" value="PDZ"/>
    <property type="match status" value="1"/>
</dbReference>
<dbReference type="InterPro" id="IPR027268">
    <property type="entry name" value="Peptidase_M4/M1_CTD_sf"/>
</dbReference>
<name>A0A4R3YF82_9PROT</name>
<dbReference type="GO" id="GO:0006508">
    <property type="term" value="P:proteolysis"/>
    <property type="evidence" value="ECO:0007669"/>
    <property type="project" value="UniProtKB-KW"/>
</dbReference>
<keyword evidence="2" id="KW-0482">Metalloprotease</keyword>
<evidence type="ECO:0000313" key="2">
    <source>
        <dbReference type="EMBL" id="TCV89564.1"/>
    </source>
</evidence>
<evidence type="ECO:0000313" key="3">
    <source>
        <dbReference type="Proteomes" id="UP000295367"/>
    </source>
</evidence>
<dbReference type="InterPro" id="IPR007963">
    <property type="entry name" value="Peptidase_M61_catalytic"/>
</dbReference>
<dbReference type="AlphaFoldDB" id="A0A4R3YF82"/>
<proteinExistence type="predicted"/>
<dbReference type="EMBL" id="SMCO01000002">
    <property type="protein sequence ID" value="TCV89564.1"/>
    <property type="molecule type" value="Genomic_DNA"/>
</dbReference>